<dbReference type="WBParaSite" id="RSKR_0000508720.1">
    <property type="protein sequence ID" value="RSKR_0000508720.1"/>
    <property type="gene ID" value="RSKR_0000508720"/>
</dbReference>
<sequence length="198" mass="22508">MFMFCIAMACSCIVAGLFFGVMHQDYRNDAGMVKFVMSNGIVTEETKNQVFLRTNIKDPFFLTCLLIITAFFSVNYFVITFCILRVNKTLSVLSSNFNEKTKRMHAELNRLMIIQVLLPFIFTSGQMLFCITSMILELRSTGLGIIDMIMISFLPAVNASCVLMNSKSYWKNMFDAIKPPRINGMSFNPTRGFVSSRV</sequence>
<dbReference type="Proteomes" id="UP000095286">
    <property type="component" value="Unplaced"/>
</dbReference>
<accession>A0AC35TW53</accession>
<organism evidence="1 2">
    <name type="scientific">Rhabditophanes sp. KR3021</name>
    <dbReference type="NCBI Taxonomy" id="114890"/>
    <lineage>
        <taxon>Eukaryota</taxon>
        <taxon>Metazoa</taxon>
        <taxon>Ecdysozoa</taxon>
        <taxon>Nematoda</taxon>
        <taxon>Chromadorea</taxon>
        <taxon>Rhabditida</taxon>
        <taxon>Tylenchina</taxon>
        <taxon>Panagrolaimomorpha</taxon>
        <taxon>Strongyloidoidea</taxon>
        <taxon>Alloionematidae</taxon>
        <taxon>Rhabditophanes</taxon>
    </lineage>
</organism>
<name>A0AC35TW53_9BILA</name>
<protein>
    <submittedName>
        <fullName evidence="2">7TM_GPCR_Srx domain-containing protein</fullName>
    </submittedName>
</protein>
<proteinExistence type="predicted"/>
<reference evidence="2" key="1">
    <citation type="submission" date="2016-11" db="UniProtKB">
        <authorList>
            <consortium name="WormBaseParasite"/>
        </authorList>
    </citation>
    <scope>IDENTIFICATION</scope>
    <source>
        <strain evidence="2">KR3021</strain>
    </source>
</reference>
<evidence type="ECO:0000313" key="2">
    <source>
        <dbReference type="WBParaSite" id="RSKR_0000508720.1"/>
    </source>
</evidence>
<evidence type="ECO:0000313" key="1">
    <source>
        <dbReference type="Proteomes" id="UP000095286"/>
    </source>
</evidence>